<feature type="region of interest" description="Disordered" evidence="1">
    <location>
        <begin position="160"/>
        <end position="298"/>
    </location>
</feature>
<evidence type="ECO:0000256" key="1">
    <source>
        <dbReference type="SAM" id="MobiDB-lite"/>
    </source>
</evidence>
<reference evidence="2" key="2">
    <citation type="journal article" date="2023" name="BMC Genomics">
        <title>Pest status, molecular evolution, and epigenetic factors derived from the genome assembly of Frankliniella fusca, a thysanopteran phytovirus vector.</title>
        <authorList>
            <person name="Catto M.A."/>
            <person name="Labadie P.E."/>
            <person name="Jacobson A.L."/>
            <person name="Kennedy G.G."/>
            <person name="Srinivasan R."/>
            <person name="Hunt B.G."/>
        </authorList>
    </citation>
    <scope>NUCLEOTIDE SEQUENCE</scope>
    <source>
        <strain evidence="2">PL_HMW_Pooled</strain>
    </source>
</reference>
<feature type="compositionally biased region" description="Low complexity" evidence="1">
    <location>
        <begin position="215"/>
        <end position="225"/>
    </location>
</feature>
<keyword evidence="3" id="KW-1185">Reference proteome</keyword>
<dbReference type="AlphaFoldDB" id="A0AAE1LR45"/>
<feature type="compositionally biased region" description="Basic and acidic residues" evidence="1">
    <location>
        <begin position="183"/>
        <end position="194"/>
    </location>
</feature>
<dbReference type="Proteomes" id="UP001219518">
    <property type="component" value="Unassembled WGS sequence"/>
</dbReference>
<reference evidence="2" key="1">
    <citation type="submission" date="2021-07" db="EMBL/GenBank/DDBJ databases">
        <authorList>
            <person name="Catto M.A."/>
            <person name="Jacobson A."/>
            <person name="Kennedy G."/>
            <person name="Labadie P."/>
            <person name="Hunt B.G."/>
            <person name="Srinivasan R."/>
        </authorList>
    </citation>
    <scope>NUCLEOTIDE SEQUENCE</scope>
    <source>
        <strain evidence="2">PL_HMW_Pooled</strain>
        <tissue evidence="2">Head</tissue>
    </source>
</reference>
<feature type="region of interest" description="Disordered" evidence="1">
    <location>
        <begin position="25"/>
        <end position="146"/>
    </location>
</feature>
<evidence type="ECO:0000313" key="2">
    <source>
        <dbReference type="EMBL" id="KAK3929496.1"/>
    </source>
</evidence>
<feature type="compositionally biased region" description="Low complexity" evidence="1">
    <location>
        <begin position="235"/>
        <end position="254"/>
    </location>
</feature>
<name>A0AAE1LR45_9NEOP</name>
<feature type="compositionally biased region" description="Basic and acidic residues" evidence="1">
    <location>
        <begin position="116"/>
        <end position="135"/>
    </location>
</feature>
<sequence length="413" mass="46880">MKTRGNKRNYKAMLKDEETKIATNITETEKQHIPDETSLQNPDDTPLSFENLFKKIKTEPGISGKKNQIYSSSENESDESNNSNKSDESNDSVKSNDSNETNVSNNSNDSDVQEVDIQKSKQADPKKAQEEKTLEPKPSTSRVDLEKEFEIANKIIAKLQKQLQSHQKEKPSTFKPKKTEKRKKTEEEPKKEPDAVDSMIARLQREIETLKARKSNQNKSSSDSKQSVKIEKTLASSDSHSNSSDSSSNSSSASSEDESDSSSKLKSKSQKQKKSKKLEEKPPTSSESSDESNDDDFFKSLNNVTQYTSRDLKLKTQYKCMDIKITKEIGFNGKKYKKATAILEDPASKKKLSVVLPKPVALYNDEQLQELKKKIKKEDYPTYTVKKITQKKRPDGKSTYDFVDFKWGKPKNK</sequence>
<feature type="compositionally biased region" description="Basic residues" evidence="1">
    <location>
        <begin position="265"/>
        <end position="276"/>
    </location>
</feature>
<evidence type="ECO:0000313" key="3">
    <source>
        <dbReference type="Proteomes" id="UP001219518"/>
    </source>
</evidence>
<dbReference type="EMBL" id="JAHWGI010001401">
    <property type="protein sequence ID" value="KAK3929496.1"/>
    <property type="molecule type" value="Genomic_DNA"/>
</dbReference>
<protein>
    <submittedName>
        <fullName evidence="2">Uncharacterized protein</fullName>
    </submittedName>
</protein>
<feature type="compositionally biased region" description="Low complexity" evidence="1">
    <location>
        <begin position="92"/>
        <end position="110"/>
    </location>
</feature>
<comment type="caution">
    <text evidence="2">The sequence shown here is derived from an EMBL/GenBank/DDBJ whole genome shotgun (WGS) entry which is preliminary data.</text>
</comment>
<accession>A0AAE1LR45</accession>
<organism evidence="2 3">
    <name type="scientific">Frankliniella fusca</name>
    <dbReference type="NCBI Taxonomy" id="407009"/>
    <lineage>
        <taxon>Eukaryota</taxon>
        <taxon>Metazoa</taxon>
        <taxon>Ecdysozoa</taxon>
        <taxon>Arthropoda</taxon>
        <taxon>Hexapoda</taxon>
        <taxon>Insecta</taxon>
        <taxon>Pterygota</taxon>
        <taxon>Neoptera</taxon>
        <taxon>Paraneoptera</taxon>
        <taxon>Thysanoptera</taxon>
        <taxon>Terebrantia</taxon>
        <taxon>Thripoidea</taxon>
        <taxon>Thripidae</taxon>
        <taxon>Frankliniella</taxon>
    </lineage>
</organism>
<gene>
    <name evidence="2" type="ORF">KUF71_003503</name>
</gene>
<proteinExistence type="predicted"/>